<comment type="catalytic activity">
    <reaction evidence="1">
        <text>Hydrolysis of (1-&gt;3)-beta-D-glucosidic linkages in (1-&gt;3)-beta-D-glucans.</text>
        <dbReference type="EC" id="3.2.1.39"/>
    </reaction>
</comment>
<reference evidence="21 22" key="1">
    <citation type="journal article" date="2019" name="Nat. Ecol. Evol.">
        <title>Megaphylogeny resolves global patterns of mushroom evolution.</title>
        <authorList>
            <person name="Varga T."/>
            <person name="Krizsan K."/>
            <person name="Foldi C."/>
            <person name="Dima B."/>
            <person name="Sanchez-Garcia M."/>
            <person name="Sanchez-Ramirez S."/>
            <person name="Szollosi G.J."/>
            <person name="Szarkandi J.G."/>
            <person name="Papp V."/>
            <person name="Albert L."/>
            <person name="Andreopoulos W."/>
            <person name="Angelini C."/>
            <person name="Antonin V."/>
            <person name="Barry K.W."/>
            <person name="Bougher N.L."/>
            <person name="Buchanan P."/>
            <person name="Buyck B."/>
            <person name="Bense V."/>
            <person name="Catcheside P."/>
            <person name="Chovatia M."/>
            <person name="Cooper J."/>
            <person name="Damon W."/>
            <person name="Desjardin D."/>
            <person name="Finy P."/>
            <person name="Geml J."/>
            <person name="Haridas S."/>
            <person name="Hughes K."/>
            <person name="Justo A."/>
            <person name="Karasinski D."/>
            <person name="Kautmanova I."/>
            <person name="Kiss B."/>
            <person name="Kocsube S."/>
            <person name="Kotiranta H."/>
            <person name="LaButti K.M."/>
            <person name="Lechner B.E."/>
            <person name="Liimatainen K."/>
            <person name="Lipzen A."/>
            <person name="Lukacs Z."/>
            <person name="Mihaltcheva S."/>
            <person name="Morgado L.N."/>
            <person name="Niskanen T."/>
            <person name="Noordeloos M.E."/>
            <person name="Ohm R.A."/>
            <person name="Ortiz-Santana B."/>
            <person name="Ovrebo C."/>
            <person name="Racz N."/>
            <person name="Riley R."/>
            <person name="Savchenko A."/>
            <person name="Shiryaev A."/>
            <person name="Soop K."/>
            <person name="Spirin V."/>
            <person name="Szebenyi C."/>
            <person name="Tomsovsky M."/>
            <person name="Tulloss R.E."/>
            <person name="Uehling J."/>
            <person name="Grigoriev I.V."/>
            <person name="Vagvolgyi C."/>
            <person name="Papp T."/>
            <person name="Martin F.M."/>
            <person name="Miettinen O."/>
            <person name="Hibbett D.S."/>
            <person name="Nagy L.G."/>
        </authorList>
    </citation>
    <scope>NUCLEOTIDE SEQUENCE [LARGE SCALE GENOMIC DNA]</scope>
    <source>
        <strain evidence="21 22">FP101781</strain>
    </source>
</reference>
<dbReference type="GO" id="GO:0000272">
    <property type="term" value="P:polysaccharide catabolic process"/>
    <property type="evidence" value="ECO:0007669"/>
    <property type="project" value="UniProtKB-KW"/>
</dbReference>
<dbReference type="GO" id="GO:0009986">
    <property type="term" value="C:cell surface"/>
    <property type="evidence" value="ECO:0007669"/>
    <property type="project" value="TreeGrafter"/>
</dbReference>
<dbReference type="InterPro" id="IPR017853">
    <property type="entry name" value="GH"/>
</dbReference>
<evidence type="ECO:0000256" key="4">
    <source>
        <dbReference type="ARBA" id="ARBA00008773"/>
    </source>
</evidence>
<evidence type="ECO:0000256" key="17">
    <source>
        <dbReference type="ARBA" id="ARBA00042373"/>
    </source>
</evidence>
<evidence type="ECO:0000256" key="15">
    <source>
        <dbReference type="ARBA" id="ARBA00023326"/>
    </source>
</evidence>
<evidence type="ECO:0000256" key="10">
    <source>
        <dbReference type="ARBA" id="ARBA00022801"/>
    </source>
</evidence>
<evidence type="ECO:0000256" key="6">
    <source>
        <dbReference type="ARBA" id="ARBA00022475"/>
    </source>
</evidence>
<dbReference type="Proteomes" id="UP000298030">
    <property type="component" value="Unassembled WGS sequence"/>
</dbReference>
<dbReference type="EMBL" id="QPFP01000001">
    <property type="protein sequence ID" value="TEB39746.1"/>
    <property type="molecule type" value="Genomic_DNA"/>
</dbReference>
<keyword evidence="15" id="KW-0624">Polysaccharide degradation</keyword>
<keyword evidence="13" id="KW-0119">Carbohydrate metabolism</keyword>
<comment type="similarity">
    <text evidence="4 19">Belongs to the glycosyl hydrolase 17 family.</text>
</comment>
<evidence type="ECO:0000313" key="21">
    <source>
        <dbReference type="EMBL" id="TEB39746.1"/>
    </source>
</evidence>
<evidence type="ECO:0000256" key="7">
    <source>
        <dbReference type="ARBA" id="ARBA00022512"/>
    </source>
</evidence>
<evidence type="ECO:0000256" key="5">
    <source>
        <dbReference type="ARBA" id="ARBA00012780"/>
    </source>
</evidence>
<sequence length="300" mass="31715">MLFSRRALTSVLLVVLSAASQTQAANYFHGVTASNSAPNSGSYRCRTQAEWNNLANTAKSNGFSSLRILGFDCNGLELASSAARTAGITVLAGIYFSGTVAANLVQINNEVQVFRAAVGKYGAGRYKGLTIGNEANDNPGLIAAKVADVRGYLRSIGINVPVSTVHTWVAVRDNPQAFCIGDFVGANAHAFYDGNVVGNQAGSFLFNTVIPSLKRACPGKPIIIAESGWPSRGGKNNKATASTGEQYASMKSLNCAAKNDRSISVYAFEADDQTWKGNDNERSFGLFGKVKFSGDINNAC</sequence>
<evidence type="ECO:0000256" key="11">
    <source>
        <dbReference type="ARBA" id="ARBA00023136"/>
    </source>
</evidence>
<dbReference type="GO" id="GO:0005886">
    <property type="term" value="C:plasma membrane"/>
    <property type="evidence" value="ECO:0007669"/>
    <property type="project" value="UniProtKB-SubCell"/>
</dbReference>
<keyword evidence="7" id="KW-0134">Cell wall</keyword>
<dbReference type="GO" id="GO:0009277">
    <property type="term" value="C:fungal-type cell wall"/>
    <property type="evidence" value="ECO:0007669"/>
    <property type="project" value="TreeGrafter"/>
</dbReference>
<gene>
    <name evidence="21" type="ORF">FA13DRAFT_1784433</name>
</gene>
<evidence type="ECO:0000256" key="12">
    <source>
        <dbReference type="ARBA" id="ARBA00023180"/>
    </source>
</evidence>
<keyword evidence="11" id="KW-0472">Membrane</keyword>
<dbReference type="PANTHER" id="PTHR16631:SF17">
    <property type="entry name" value="GLUCAN ENDO-1,3-BETA-GLUCOSIDASE BTGC"/>
    <property type="match status" value="1"/>
</dbReference>
<dbReference type="InterPro" id="IPR000490">
    <property type="entry name" value="Glyco_hydro_17"/>
</dbReference>
<dbReference type="EC" id="3.2.1.39" evidence="5"/>
<keyword evidence="22" id="KW-1185">Reference proteome</keyword>
<keyword evidence="14" id="KW-0961">Cell wall biogenesis/degradation</keyword>
<evidence type="ECO:0000256" key="14">
    <source>
        <dbReference type="ARBA" id="ARBA00023316"/>
    </source>
</evidence>
<feature type="chain" id="PRO_5021317248" description="glucan endo-1,3-beta-D-glucosidase" evidence="20">
    <location>
        <begin position="25"/>
        <end position="300"/>
    </location>
</feature>
<organism evidence="21 22">
    <name type="scientific">Coprinellus micaceus</name>
    <name type="common">Glistening ink-cap mushroom</name>
    <name type="synonym">Coprinus micaceus</name>
    <dbReference type="NCBI Taxonomy" id="71717"/>
    <lineage>
        <taxon>Eukaryota</taxon>
        <taxon>Fungi</taxon>
        <taxon>Dikarya</taxon>
        <taxon>Basidiomycota</taxon>
        <taxon>Agaricomycotina</taxon>
        <taxon>Agaricomycetes</taxon>
        <taxon>Agaricomycetidae</taxon>
        <taxon>Agaricales</taxon>
        <taxon>Agaricineae</taxon>
        <taxon>Psathyrellaceae</taxon>
        <taxon>Coprinellus</taxon>
    </lineage>
</organism>
<evidence type="ECO:0000256" key="19">
    <source>
        <dbReference type="RuleBase" id="RU004335"/>
    </source>
</evidence>
<evidence type="ECO:0000256" key="2">
    <source>
        <dbReference type="ARBA" id="ARBA00004191"/>
    </source>
</evidence>
<comment type="subcellular location">
    <subcellularLocation>
        <location evidence="3">Cell membrane</location>
        <topology evidence="3">Single-pass type II membrane protein</topology>
    </subcellularLocation>
    <subcellularLocation>
        <location evidence="2">Secreted</location>
        <location evidence="2">Cell wall</location>
    </subcellularLocation>
</comment>
<evidence type="ECO:0000256" key="16">
    <source>
        <dbReference type="ARBA" id="ARBA00037649"/>
    </source>
</evidence>
<keyword evidence="8" id="KW-0964">Secreted</keyword>
<dbReference type="OrthoDB" id="941679at2759"/>
<dbReference type="STRING" id="71717.A0A4Y7U004"/>
<dbReference type="Gene3D" id="3.20.20.80">
    <property type="entry name" value="Glycosidases"/>
    <property type="match status" value="1"/>
</dbReference>
<keyword evidence="12" id="KW-0325">Glycoprotein</keyword>
<name>A0A4Y7U004_COPMI</name>
<evidence type="ECO:0000256" key="9">
    <source>
        <dbReference type="ARBA" id="ARBA00022729"/>
    </source>
</evidence>
<accession>A0A4Y7U004</accession>
<keyword evidence="10 21" id="KW-0378">Hydrolase</keyword>
<dbReference type="InterPro" id="IPR050732">
    <property type="entry name" value="Beta-glucan_modifiers"/>
</dbReference>
<feature type="signal peptide" evidence="20">
    <location>
        <begin position="1"/>
        <end position="24"/>
    </location>
</feature>
<evidence type="ECO:0000256" key="1">
    <source>
        <dbReference type="ARBA" id="ARBA00000382"/>
    </source>
</evidence>
<evidence type="ECO:0000256" key="8">
    <source>
        <dbReference type="ARBA" id="ARBA00022525"/>
    </source>
</evidence>
<proteinExistence type="inferred from homology"/>
<keyword evidence="9 20" id="KW-0732">Signal</keyword>
<comment type="caution">
    <text evidence="21">The sequence shown here is derived from an EMBL/GenBank/DDBJ whole genome shotgun (WGS) entry which is preliminary data.</text>
</comment>
<keyword evidence="6" id="KW-1003">Cell membrane</keyword>
<evidence type="ECO:0000313" key="22">
    <source>
        <dbReference type="Proteomes" id="UP000298030"/>
    </source>
</evidence>
<dbReference type="AlphaFoldDB" id="A0A4Y7U004"/>
<evidence type="ECO:0000256" key="18">
    <source>
        <dbReference type="ARBA" id="ARBA00043078"/>
    </source>
</evidence>
<dbReference type="Pfam" id="PF00332">
    <property type="entry name" value="Glyco_hydro_17"/>
    <property type="match status" value="1"/>
</dbReference>
<protein>
    <recommendedName>
        <fullName evidence="5">glucan endo-1,3-beta-D-glucosidase</fullName>
        <ecNumber evidence="5">3.2.1.39</ecNumber>
    </recommendedName>
    <alternativeName>
        <fullName evidence="18">Endo-1,3-beta-glucanase btgC</fullName>
    </alternativeName>
    <alternativeName>
        <fullName evidence="17">Laminarinase btgC</fullName>
    </alternativeName>
</protein>
<dbReference type="GO" id="GO:0071555">
    <property type="term" value="P:cell wall organization"/>
    <property type="evidence" value="ECO:0007669"/>
    <property type="project" value="UniProtKB-KW"/>
</dbReference>
<evidence type="ECO:0000256" key="13">
    <source>
        <dbReference type="ARBA" id="ARBA00023277"/>
    </source>
</evidence>
<dbReference type="SUPFAM" id="SSF51445">
    <property type="entry name" value="(Trans)glycosidases"/>
    <property type="match status" value="1"/>
</dbReference>
<evidence type="ECO:0000256" key="3">
    <source>
        <dbReference type="ARBA" id="ARBA00004401"/>
    </source>
</evidence>
<dbReference type="GO" id="GO:0042973">
    <property type="term" value="F:glucan endo-1,3-beta-D-glucosidase activity"/>
    <property type="evidence" value="ECO:0007669"/>
    <property type="project" value="UniProtKB-EC"/>
</dbReference>
<comment type="function">
    <text evidence="16">Glucanases play a role in cell expansion during growth, in cell-cell fusion during mating, and in spore release during sporulation. This enzyme may be involved in beta-glucan degradation. Active on laminarin and lichenan.</text>
</comment>
<evidence type="ECO:0000256" key="20">
    <source>
        <dbReference type="SAM" id="SignalP"/>
    </source>
</evidence>
<dbReference type="GO" id="GO:0005576">
    <property type="term" value="C:extracellular region"/>
    <property type="evidence" value="ECO:0007669"/>
    <property type="project" value="TreeGrafter"/>
</dbReference>
<dbReference type="PANTHER" id="PTHR16631">
    <property type="entry name" value="GLUCAN 1,3-BETA-GLUCOSIDASE"/>
    <property type="match status" value="1"/>
</dbReference>